<sequence>MLSDFPDYHIQYTLCSDLNYSTDKDIVMLALPVIVIPDLLAEPLGSLVFLSAALSSLVLFSYGCLTSLDQLWPDLLCCSSELRLVVFYSLTQSCFFFFPADRLSQLINYEASSKLFLLNLLRSFFFALRFFCTSSLS</sequence>
<evidence type="ECO:0000313" key="2">
    <source>
        <dbReference type="Proteomes" id="UP000250235"/>
    </source>
</evidence>
<name>A0A2Z7CBM0_9LAMI</name>
<keyword evidence="2" id="KW-1185">Reference proteome</keyword>
<dbReference type="AlphaFoldDB" id="A0A2Z7CBM0"/>
<dbReference type="EMBL" id="KQ999360">
    <property type="protein sequence ID" value="KZV41833.1"/>
    <property type="molecule type" value="Genomic_DNA"/>
</dbReference>
<proteinExistence type="predicted"/>
<gene>
    <name evidence="1" type="ORF">F511_36749</name>
</gene>
<accession>A0A2Z7CBM0</accession>
<organism evidence="1 2">
    <name type="scientific">Dorcoceras hygrometricum</name>
    <dbReference type="NCBI Taxonomy" id="472368"/>
    <lineage>
        <taxon>Eukaryota</taxon>
        <taxon>Viridiplantae</taxon>
        <taxon>Streptophyta</taxon>
        <taxon>Embryophyta</taxon>
        <taxon>Tracheophyta</taxon>
        <taxon>Spermatophyta</taxon>
        <taxon>Magnoliopsida</taxon>
        <taxon>eudicotyledons</taxon>
        <taxon>Gunneridae</taxon>
        <taxon>Pentapetalae</taxon>
        <taxon>asterids</taxon>
        <taxon>lamiids</taxon>
        <taxon>Lamiales</taxon>
        <taxon>Gesneriaceae</taxon>
        <taxon>Didymocarpoideae</taxon>
        <taxon>Trichosporeae</taxon>
        <taxon>Loxocarpinae</taxon>
        <taxon>Dorcoceras</taxon>
    </lineage>
</organism>
<evidence type="ECO:0000313" key="1">
    <source>
        <dbReference type="EMBL" id="KZV41833.1"/>
    </source>
</evidence>
<protein>
    <submittedName>
        <fullName evidence="1">Uncharacterized protein</fullName>
    </submittedName>
</protein>
<reference evidence="1 2" key="1">
    <citation type="journal article" date="2015" name="Proc. Natl. Acad. Sci. U.S.A.">
        <title>The resurrection genome of Boea hygrometrica: A blueprint for survival of dehydration.</title>
        <authorList>
            <person name="Xiao L."/>
            <person name="Yang G."/>
            <person name="Zhang L."/>
            <person name="Yang X."/>
            <person name="Zhao S."/>
            <person name="Ji Z."/>
            <person name="Zhou Q."/>
            <person name="Hu M."/>
            <person name="Wang Y."/>
            <person name="Chen M."/>
            <person name="Xu Y."/>
            <person name="Jin H."/>
            <person name="Xiao X."/>
            <person name="Hu G."/>
            <person name="Bao F."/>
            <person name="Hu Y."/>
            <person name="Wan P."/>
            <person name="Li L."/>
            <person name="Deng X."/>
            <person name="Kuang T."/>
            <person name="Xiang C."/>
            <person name="Zhu J.K."/>
            <person name="Oliver M.J."/>
            <person name="He Y."/>
        </authorList>
    </citation>
    <scope>NUCLEOTIDE SEQUENCE [LARGE SCALE GENOMIC DNA]</scope>
    <source>
        <strain evidence="2">cv. XS01</strain>
    </source>
</reference>
<dbReference type="Proteomes" id="UP000250235">
    <property type="component" value="Unassembled WGS sequence"/>
</dbReference>